<dbReference type="GO" id="GO:0005829">
    <property type="term" value="C:cytosol"/>
    <property type="evidence" value="ECO:0007669"/>
    <property type="project" value="TreeGrafter"/>
</dbReference>
<evidence type="ECO:0000259" key="12">
    <source>
        <dbReference type="Pfam" id="PF02775"/>
    </source>
</evidence>
<protein>
    <recommendedName>
        <fullName evidence="16">Pyruvate decarboxylase</fullName>
    </recommendedName>
</protein>
<dbReference type="Pfam" id="PF02776">
    <property type="entry name" value="TPP_enzyme_N"/>
    <property type="match status" value="1"/>
</dbReference>
<dbReference type="FunFam" id="3.40.50.970:FF:000019">
    <property type="entry name" value="Pyruvate decarboxylase isozyme"/>
    <property type="match status" value="1"/>
</dbReference>
<name>A0A2Z6QKI3_9GLOM</name>
<dbReference type="Proteomes" id="UP000247702">
    <property type="component" value="Unassembled WGS sequence"/>
</dbReference>
<dbReference type="CDD" id="cd02005">
    <property type="entry name" value="TPP_PDC_IPDC"/>
    <property type="match status" value="1"/>
</dbReference>
<evidence type="ECO:0000256" key="1">
    <source>
        <dbReference type="ARBA" id="ARBA00001964"/>
    </source>
</evidence>
<dbReference type="STRING" id="94130.A0A2Z6QKI3"/>
<evidence type="ECO:0000256" key="3">
    <source>
        <dbReference type="ARBA" id="ARBA00022723"/>
    </source>
</evidence>
<gene>
    <name evidence="14" type="ORF">RclHR1_17690001</name>
</gene>
<comment type="cofactor">
    <cofactor evidence="9">
        <name>Mg(2+)</name>
        <dbReference type="ChEBI" id="CHEBI:18420"/>
    </cofactor>
    <text evidence="9">Binds 1 Mg(2+) per subunit.</text>
</comment>
<dbReference type="GO" id="GO:0030976">
    <property type="term" value="F:thiamine pyrophosphate binding"/>
    <property type="evidence" value="ECO:0007669"/>
    <property type="project" value="InterPro"/>
</dbReference>
<evidence type="ECO:0000256" key="2">
    <source>
        <dbReference type="ARBA" id="ARBA00007812"/>
    </source>
</evidence>
<dbReference type="SUPFAM" id="SSF52518">
    <property type="entry name" value="Thiamin diphosphate-binding fold (THDP-binding)"/>
    <property type="match status" value="2"/>
</dbReference>
<reference evidence="14 15" key="1">
    <citation type="submission" date="2017-11" db="EMBL/GenBank/DDBJ databases">
        <title>The genome of Rhizophagus clarus HR1 reveals common genetic basis of auxotrophy among arbuscular mycorrhizal fungi.</title>
        <authorList>
            <person name="Kobayashi Y."/>
        </authorList>
    </citation>
    <scope>NUCLEOTIDE SEQUENCE [LARGE SCALE GENOMIC DNA]</scope>
    <source>
        <strain evidence="14 15">HR1</strain>
    </source>
</reference>
<dbReference type="AlphaFoldDB" id="A0A2Z6QKI3"/>
<dbReference type="Gene3D" id="3.40.50.970">
    <property type="match status" value="2"/>
</dbReference>
<keyword evidence="5 9" id="KW-0460">Magnesium</keyword>
<comment type="caution">
    <text evidence="14">The sequence shown here is derived from an EMBL/GenBank/DDBJ whole genome shotgun (WGS) entry which is preliminary data.</text>
</comment>
<evidence type="ECO:0000313" key="15">
    <source>
        <dbReference type="Proteomes" id="UP000247702"/>
    </source>
</evidence>
<evidence type="ECO:0000256" key="4">
    <source>
        <dbReference type="ARBA" id="ARBA00022793"/>
    </source>
</evidence>
<feature type="domain" description="Thiamine pyrophosphate enzyme N-terminal TPP-binding" evidence="13">
    <location>
        <begin position="1"/>
        <end position="109"/>
    </location>
</feature>
<dbReference type="Pfam" id="PF02775">
    <property type="entry name" value="TPP_enzyme_C"/>
    <property type="match status" value="1"/>
</dbReference>
<dbReference type="InterPro" id="IPR029061">
    <property type="entry name" value="THDP-binding"/>
</dbReference>
<feature type="binding site" evidence="8">
    <location>
        <position position="112"/>
    </location>
    <ligand>
        <name>pyruvate</name>
        <dbReference type="ChEBI" id="CHEBI:15361"/>
        <label>1</label>
        <note>substrate; ligand shared between two neighboring subunits</note>
    </ligand>
</feature>
<dbReference type="GO" id="GO:0004737">
    <property type="term" value="F:pyruvate decarboxylase activity"/>
    <property type="evidence" value="ECO:0007669"/>
    <property type="project" value="TreeGrafter"/>
</dbReference>
<dbReference type="CDD" id="cd07038">
    <property type="entry name" value="TPP_PYR_PDC_IPDC_like"/>
    <property type="match status" value="1"/>
</dbReference>
<evidence type="ECO:0000313" key="14">
    <source>
        <dbReference type="EMBL" id="GBB90647.1"/>
    </source>
</evidence>
<evidence type="ECO:0008006" key="16">
    <source>
        <dbReference type="Google" id="ProtNLM"/>
    </source>
</evidence>
<dbReference type="InterPro" id="IPR012000">
    <property type="entry name" value="Thiamin_PyroP_enz_cen_dom"/>
</dbReference>
<dbReference type="InterPro" id="IPR047214">
    <property type="entry name" value="TPP_PDC_IPDC"/>
</dbReference>
<feature type="domain" description="Thiamine pyrophosphate enzyme central" evidence="11">
    <location>
        <begin position="196"/>
        <end position="314"/>
    </location>
</feature>
<dbReference type="PANTHER" id="PTHR43452:SF30">
    <property type="entry name" value="PYRUVATE DECARBOXYLASE ISOZYME 1-RELATED"/>
    <property type="match status" value="1"/>
</dbReference>
<dbReference type="InterPro" id="IPR047213">
    <property type="entry name" value="TPP_PYR_PDC_IPDC-like"/>
</dbReference>
<dbReference type="SUPFAM" id="SSF52467">
    <property type="entry name" value="DHS-like NAD/FAD-binding domain"/>
    <property type="match status" value="1"/>
</dbReference>
<feature type="domain" description="Thiamine pyrophosphate enzyme TPP-binding" evidence="12">
    <location>
        <begin position="394"/>
        <end position="521"/>
    </location>
</feature>
<organism evidence="14 15">
    <name type="scientific">Rhizophagus clarus</name>
    <dbReference type="NCBI Taxonomy" id="94130"/>
    <lineage>
        <taxon>Eukaryota</taxon>
        <taxon>Fungi</taxon>
        <taxon>Fungi incertae sedis</taxon>
        <taxon>Mucoromycota</taxon>
        <taxon>Glomeromycotina</taxon>
        <taxon>Glomeromycetes</taxon>
        <taxon>Glomerales</taxon>
        <taxon>Glomeraceae</taxon>
        <taxon>Rhizophagus</taxon>
    </lineage>
</organism>
<evidence type="ECO:0000256" key="9">
    <source>
        <dbReference type="PIRSR" id="PIRSR036565-2"/>
    </source>
</evidence>
<evidence type="ECO:0000256" key="7">
    <source>
        <dbReference type="ARBA" id="ARBA00023239"/>
    </source>
</evidence>
<dbReference type="EMBL" id="BEXD01000856">
    <property type="protein sequence ID" value="GBB90647.1"/>
    <property type="molecule type" value="Genomic_DNA"/>
</dbReference>
<comment type="similarity">
    <text evidence="2 10">Belongs to the TPP enzyme family.</text>
</comment>
<dbReference type="FunFam" id="3.40.50.970:FF:000024">
    <property type="entry name" value="Pyruvate decarboxylase isozyme"/>
    <property type="match status" value="1"/>
</dbReference>
<dbReference type="GO" id="GO:0000949">
    <property type="term" value="P:aromatic amino acid family catabolic process to alcohol via Ehrlich pathway"/>
    <property type="evidence" value="ECO:0007669"/>
    <property type="project" value="TreeGrafter"/>
</dbReference>
<sequence>MKVAEYLIKRLKQLGVRHIFGVPGDFNLKFLDLIEDEEGIDWIGGCNELNAGYAADGYARVNKIGALVTTFGVGELSAINAIAGSYAEMVPVVHIVGTPSTKSQAEGALLHHTLGNGDFRIYMKMYEGITVAQASLNQVNAKSEIDRVLRECYLKARPVYISLPTDVYDKEIDVADLSSLDLTYPENPREVEEAAIKQIIEEIHKSKRTIILADVGTSRYSTTKELLEFVEKTGFRVFTSPMGKGVISENHPLFGGIYIGNVSEPHVQRGVKEADLILSIGSLKSDFNTGGFTYLVSAEKTIEFRHDRVKIFYAVYENVSMRQILPKLTSRLERQPSLTQVEPPYQYQPTMEETNSQQITQSWIWKEIASKFLKPNDIIVAETGTSLFGLMDVRFPEGATFISQVLYGSIGYSVGATLGATLAAKNNKIKRRIVLFVGDGSFQLTAQEISTMIRNNLDPIIFVLNNDGYTIERMIHGMERKYNDIQPWHYCKTLEYFGAGKKGNTVKVSTKKELESCISQLSNSPLNEIQFIEVIMDKFDAPRSLLKTTENAHN</sequence>
<dbReference type="InterPro" id="IPR029035">
    <property type="entry name" value="DHS-like_NAD/FAD-binding_dom"/>
</dbReference>
<keyword evidence="6 10" id="KW-0786">Thiamine pyrophosphate</keyword>
<dbReference type="InterPro" id="IPR012001">
    <property type="entry name" value="Thiamin_PyroP_enz_TPP-bd_dom"/>
</dbReference>
<dbReference type="GO" id="GO:0000287">
    <property type="term" value="F:magnesium ion binding"/>
    <property type="evidence" value="ECO:0007669"/>
    <property type="project" value="InterPro"/>
</dbReference>
<keyword evidence="3 9" id="KW-0479">Metal-binding</keyword>
<feature type="binding site" evidence="8">
    <location>
        <position position="472"/>
    </location>
    <ligand>
        <name>pyruvate</name>
        <dbReference type="ChEBI" id="CHEBI:15361"/>
        <label>1</label>
        <note>substrate; ligand shared between two neighboring subunits</note>
    </ligand>
</feature>
<dbReference type="Pfam" id="PF00205">
    <property type="entry name" value="TPP_enzyme_M"/>
    <property type="match status" value="1"/>
</dbReference>
<evidence type="ECO:0000256" key="10">
    <source>
        <dbReference type="RuleBase" id="RU362132"/>
    </source>
</evidence>
<dbReference type="InterPro" id="IPR012110">
    <property type="entry name" value="PDC/IPDC-like"/>
</dbReference>
<proteinExistence type="inferred from homology"/>
<dbReference type="InterPro" id="IPR011766">
    <property type="entry name" value="TPP_enzyme_TPP-bd"/>
</dbReference>
<evidence type="ECO:0000259" key="11">
    <source>
        <dbReference type="Pfam" id="PF00205"/>
    </source>
</evidence>
<dbReference type="PANTHER" id="PTHR43452">
    <property type="entry name" value="PYRUVATE DECARBOXYLASE"/>
    <property type="match status" value="1"/>
</dbReference>
<evidence type="ECO:0000256" key="6">
    <source>
        <dbReference type="ARBA" id="ARBA00023052"/>
    </source>
</evidence>
<dbReference type="Gene3D" id="3.40.50.1220">
    <property type="entry name" value="TPP-binding domain"/>
    <property type="match status" value="1"/>
</dbReference>
<feature type="binding site" evidence="9">
    <location>
        <position position="468"/>
    </location>
    <ligand>
        <name>Mg(2+)</name>
        <dbReference type="ChEBI" id="CHEBI:18420"/>
    </ligand>
</feature>
<comment type="cofactor">
    <cofactor evidence="1">
        <name>thiamine diphosphate</name>
        <dbReference type="ChEBI" id="CHEBI:58937"/>
    </cofactor>
</comment>
<keyword evidence="15" id="KW-1185">Reference proteome</keyword>
<evidence type="ECO:0000259" key="13">
    <source>
        <dbReference type="Pfam" id="PF02776"/>
    </source>
</evidence>
<evidence type="ECO:0000256" key="5">
    <source>
        <dbReference type="ARBA" id="ARBA00022842"/>
    </source>
</evidence>
<feature type="binding site" evidence="9">
    <location>
        <position position="466"/>
    </location>
    <ligand>
        <name>Mg(2+)</name>
        <dbReference type="ChEBI" id="CHEBI:18420"/>
    </ligand>
</feature>
<feature type="binding site" evidence="8">
    <location>
        <position position="153"/>
    </location>
    <ligand>
        <name>pyruvate</name>
        <dbReference type="ChEBI" id="CHEBI:15361"/>
        <label>2</label>
        <note>allosteric activator</note>
    </ligand>
</feature>
<evidence type="ECO:0000256" key="8">
    <source>
        <dbReference type="PIRSR" id="PIRSR036565-1"/>
    </source>
</evidence>
<dbReference type="GO" id="GO:0005634">
    <property type="term" value="C:nucleus"/>
    <property type="evidence" value="ECO:0007669"/>
    <property type="project" value="TreeGrafter"/>
</dbReference>
<keyword evidence="7" id="KW-0456">Lyase</keyword>
<accession>A0A2Z6QKI3</accession>
<feature type="binding site" evidence="8">
    <location>
        <position position="25"/>
    </location>
    <ligand>
        <name>pyruvate</name>
        <dbReference type="ChEBI" id="CHEBI:15361"/>
        <label>1</label>
        <note>substrate; ligand shared between two neighboring subunits</note>
    </ligand>
</feature>
<dbReference type="PIRSF" id="PIRSF036565">
    <property type="entry name" value="Pyruvt_ip_decrb"/>
    <property type="match status" value="1"/>
</dbReference>
<feature type="binding site" evidence="9">
    <location>
        <position position="439"/>
    </location>
    <ligand>
        <name>Mg(2+)</name>
        <dbReference type="ChEBI" id="CHEBI:18420"/>
    </ligand>
</feature>
<keyword evidence="4" id="KW-0210">Decarboxylase</keyword>